<keyword evidence="2" id="KW-0812">Transmembrane</keyword>
<keyword evidence="1" id="KW-0175">Coiled coil</keyword>
<dbReference type="KEGG" id="pfm:Pyrfu_1249"/>
<evidence type="ECO:0000313" key="4">
    <source>
        <dbReference type="Proteomes" id="UP000001037"/>
    </source>
</evidence>
<evidence type="ECO:0000256" key="2">
    <source>
        <dbReference type="SAM" id="Phobius"/>
    </source>
</evidence>
<dbReference type="AlphaFoldDB" id="G0EG07"/>
<feature type="transmembrane region" description="Helical" evidence="2">
    <location>
        <begin position="133"/>
        <end position="150"/>
    </location>
</feature>
<dbReference type="STRING" id="694429.Pyrfu_1249"/>
<evidence type="ECO:0000256" key="1">
    <source>
        <dbReference type="SAM" id="Coils"/>
    </source>
</evidence>
<keyword evidence="2" id="KW-0472">Membrane</keyword>
<dbReference type="HOGENOM" id="CLU_034440_0_0_2"/>
<feature type="transmembrane region" description="Helical" evidence="2">
    <location>
        <begin position="12"/>
        <end position="34"/>
    </location>
</feature>
<name>G0EG07_PYRF1</name>
<evidence type="ECO:0000313" key="3">
    <source>
        <dbReference type="EMBL" id="AEM39108.1"/>
    </source>
</evidence>
<proteinExistence type="predicted"/>
<dbReference type="Proteomes" id="UP000001037">
    <property type="component" value="Chromosome"/>
</dbReference>
<feature type="transmembrane region" description="Helical" evidence="2">
    <location>
        <begin position="80"/>
        <end position="98"/>
    </location>
</feature>
<dbReference type="EMBL" id="CP002838">
    <property type="protein sequence ID" value="AEM39108.1"/>
    <property type="molecule type" value="Genomic_DNA"/>
</dbReference>
<keyword evidence="4" id="KW-1185">Reference proteome</keyword>
<keyword evidence="2" id="KW-1133">Transmembrane helix</keyword>
<feature type="transmembrane region" description="Helical" evidence="2">
    <location>
        <begin position="46"/>
        <end position="68"/>
    </location>
</feature>
<gene>
    <name evidence="3" type="ordered locus">Pyrfu_1249</name>
</gene>
<reference evidence="3 4" key="1">
    <citation type="journal article" date="2011" name="Stand. Genomic Sci.">
        <title>Complete genome sequence of the hyperthermophilic chemolithoautotroph Pyrolobus fumarii type strain (1A).</title>
        <authorList>
            <person name="Anderson I."/>
            <person name="Goker M."/>
            <person name="Nolan M."/>
            <person name="Lucas S."/>
            <person name="Hammon N."/>
            <person name="Deshpande S."/>
            <person name="Cheng J.F."/>
            <person name="Tapia R."/>
            <person name="Han C."/>
            <person name="Goodwin L."/>
            <person name="Pitluck S."/>
            <person name="Huntemann M."/>
            <person name="Liolios K."/>
            <person name="Ivanova N."/>
            <person name="Pagani I."/>
            <person name="Mavromatis K."/>
            <person name="Ovchinikova G."/>
            <person name="Pati A."/>
            <person name="Chen A."/>
            <person name="Palaniappan K."/>
            <person name="Land M."/>
            <person name="Hauser L."/>
            <person name="Brambilla E.M."/>
            <person name="Huber H."/>
            <person name="Yasawong M."/>
            <person name="Rohde M."/>
            <person name="Spring S."/>
            <person name="Abt B."/>
            <person name="Sikorski J."/>
            <person name="Wirth R."/>
            <person name="Detter J.C."/>
            <person name="Woyke T."/>
            <person name="Bristow J."/>
            <person name="Eisen J.A."/>
            <person name="Markowitz V."/>
            <person name="Hugenholtz P."/>
            <person name="Kyrpides N.C."/>
            <person name="Klenk H.P."/>
            <person name="Lapidus A."/>
        </authorList>
    </citation>
    <scope>NUCLEOTIDE SEQUENCE [LARGE SCALE GENOMIC DNA]</scope>
    <source>
        <strain evidence="4">DSM 11204 / 1A</strain>
    </source>
</reference>
<sequence>MGRVGLAVRLSTLIGMLLVMYLLSLVTGGFVLLANAVVVRAVSEPYIPLALRLALLALVSAWGLPPLVRVLRVRRMRWHESLVTGVITALYAAALVAAFAYDAVLGLVTGATLLARVSLVAQRGDRRRAALEAGLFTLLAVTLILVKLYVPVASARLLEEVRLGEPIDVNGLYRFIPLMTAYVYALDRIQLPTHTVYAEDSYVYYIGNHSVYNWIIEPEGFWNQLTRSPRGIILVYGDSYPPRVEIVERRLEWGLRNARFNGLYIDTLIRRVVLAAGLALRPIPENNMEVYLDGRVYILIPLESWIRGPLETIPVLAGYAVVNEKGSIEVLSPEEVAERFPFIPLLPEAIARAWVETLRYKPGFLQVYLYHNTFEVRDVGTNPQPYLTLDTRGRQWWVFVAEPPGRTYSAKYIIYVAANETSPRIRVYELPKPVVGVSMVESYVKQAHPVFDWEQLSIEEPIPAVIGGRVYWKVTVTTRDYRGLVSVDIVDAETTRVYSLQPRHHIAYLDALKLIMGELGAKQPTEKSSKDILDRIGELEEKIKRVREELDKILEELEEIKETLLNETLGQR</sequence>
<feature type="transmembrane region" description="Helical" evidence="2">
    <location>
        <begin position="104"/>
        <end position="121"/>
    </location>
</feature>
<protein>
    <submittedName>
        <fullName evidence="3">Uncharacterized protein</fullName>
    </submittedName>
</protein>
<organism evidence="3 4">
    <name type="scientific">Pyrolobus fumarii (strain DSM 11204 / 1A)</name>
    <dbReference type="NCBI Taxonomy" id="694429"/>
    <lineage>
        <taxon>Archaea</taxon>
        <taxon>Thermoproteota</taxon>
        <taxon>Thermoprotei</taxon>
        <taxon>Desulfurococcales</taxon>
        <taxon>Pyrodictiaceae</taxon>
        <taxon>Pyrolobus</taxon>
    </lineage>
</organism>
<dbReference type="InParanoid" id="G0EG07"/>
<accession>G0EG07</accession>
<feature type="coiled-coil region" evidence="1">
    <location>
        <begin position="529"/>
        <end position="567"/>
    </location>
</feature>
<dbReference type="eggNOG" id="arCOG03942">
    <property type="taxonomic scope" value="Archaea"/>
</dbReference>